<protein>
    <submittedName>
        <fullName evidence="1">HARB1 nuclease</fullName>
    </submittedName>
</protein>
<proteinExistence type="predicted"/>
<sequence length="127" mass="13915">MRGQPPWFALGRWSLVAQPCGDPWPPPGGAWMIPEPWTAALPPQREVLPEQKPGFPNVIGAIDCTHVRIKAPAGPTEPDYINRKSYHSINVQARNRRSGGVIPMTSRAANRVTKSLGSGEYGYKAET</sequence>
<dbReference type="AlphaFoldDB" id="A0A8X7XBM3"/>
<organism evidence="1 2">
    <name type="scientific">Polypterus senegalus</name>
    <name type="common">Senegal bichir</name>
    <dbReference type="NCBI Taxonomy" id="55291"/>
    <lineage>
        <taxon>Eukaryota</taxon>
        <taxon>Metazoa</taxon>
        <taxon>Chordata</taxon>
        <taxon>Craniata</taxon>
        <taxon>Vertebrata</taxon>
        <taxon>Euteleostomi</taxon>
        <taxon>Actinopterygii</taxon>
        <taxon>Polypteriformes</taxon>
        <taxon>Polypteridae</taxon>
        <taxon>Polypterus</taxon>
    </lineage>
</organism>
<reference evidence="1 2" key="1">
    <citation type="journal article" date="2021" name="Cell">
        <title>Tracing the genetic footprints of vertebrate landing in non-teleost ray-finned fishes.</title>
        <authorList>
            <person name="Bi X."/>
            <person name="Wang K."/>
            <person name="Yang L."/>
            <person name="Pan H."/>
            <person name="Jiang H."/>
            <person name="Wei Q."/>
            <person name="Fang M."/>
            <person name="Yu H."/>
            <person name="Zhu C."/>
            <person name="Cai Y."/>
            <person name="He Y."/>
            <person name="Gan X."/>
            <person name="Zeng H."/>
            <person name="Yu D."/>
            <person name="Zhu Y."/>
            <person name="Jiang H."/>
            <person name="Qiu Q."/>
            <person name="Yang H."/>
            <person name="Zhang Y.E."/>
            <person name="Wang W."/>
            <person name="Zhu M."/>
            <person name="He S."/>
            <person name="Zhang G."/>
        </authorList>
    </citation>
    <scope>NUCLEOTIDE SEQUENCE [LARGE SCALE GENOMIC DNA]</scope>
    <source>
        <strain evidence="1">Bchr_013</strain>
    </source>
</reference>
<gene>
    <name evidence="1" type="primary">Harbi1</name>
    <name evidence="1" type="ORF">GTO96_0016903</name>
</gene>
<comment type="caution">
    <text evidence="1">The sequence shown here is derived from an EMBL/GenBank/DDBJ whole genome shotgun (WGS) entry which is preliminary data.</text>
</comment>
<keyword evidence="2" id="KW-1185">Reference proteome</keyword>
<feature type="non-terminal residue" evidence="1">
    <location>
        <position position="1"/>
    </location>
</feature>
<feature type="non-terminal residue" evidence="1">
    <location>
        <position position="127"/>
    </location>
</feature>
<accession>A0A8X7XBM3</accession>
<name>A0A8X7XBM3_POLSE</name>
<dbReference type="EMBL" id="JAATIS010001721">
    <property type="protein sequence ID" value="KAG2466220.1"/>
    <property type="molecule type" value="Genomic_DNA"/>
</dbReference>
<evidence type="ECO:0000313" key="1">
    <source>
        <dbReference type="EMBL" id="KAG2466220.1"/>
    </source>
</evidence>
<dbReference type="Proteomes" id="UP000886611">
    <property type="component" value="Unassembled WGS sequence"/>
</dbReference>
<evidence type="ECO:0000313" key="2">
    <source>
        <dbReference type="Proteomes" id="UP000886611"/>
    </source>
</evidence>